<dbReference type="OrthoDB" id="8614100at2"/>
<feature type="compositionally biased region" description="Basic and acidic residues" evidence="4">
    <location>
        <begin position="61"/>
        <end position="71"/>
    </location>
</feature>
<evidence type="ECO:0000256" key="4">
    <source>
        <dbReference type="SAM" id="MobiDB-lite"/>
    </source>
</evidence>
<dbReference type="InterPro" id="IPR021136">
    <property type="entry name" value="Flagellar_hook_control-like_C"/>
</dbReference>
<evidence type="ECO:0000313" key="7">
    <source>
        <dbReference type="Proteomes" id="UP000254537"/>
    </source>
</evidence>
<evidence type="ECO:0000256" key="3">
    <source>
        <dbReference type="ARBA" id="ARBA00022795"/>
    </source>
</evidence>
<keyword evidence="6" id="KW-0969">Cilium</keyword>
<dbReference type="GO" id="GO:0009424">
    <property type="term" value="C:bacterial-type flagellum hook"/>
    <property type="evidence" value="ECO:0007669"/>
    <property type="project" value="InterPro"/>
</dbReference>
<gene>
    <name evidence="6" type="ORF">DWG20_10220</name>
</gene>
<dbReference type="PANTHER" id="PTHR37533">
    <property type="entry name" value="FLAGELLAR HOOK-LENGTH CONTROL PROTEIN"/>
    <property type="match status" value="1"/>
</dbReference>
<dbReference type="InterPro" id="IPR052563">
    <property type="entry name" value="FliK"/>
</dbReference>
<organism evidence="6 7">
    <name type="scientific">Crenobacter cavernae</name>
    <dbReference type="NCBI Taxonomy" id="2290923"/>
    <lineage>
        <taxon>Bacteria</taxon>
        <taxon>Pseudomonadati</taxon>
        <taxon>Pseudomonadota</taxon>
        <taxon>Betaproteobacteria</taxon>
        <taxon>Neisseriales</taxon>
        <taxon>Neisseriaceae</taxon>
        <taxon>Crenobacter</taxon>
    </lineage>
</organism>
<dbReference type="InterPro" id="IPR001635">
    <property type="entry name" value="Flag_hook_Flik"/>
</dbReference>
<dbReference type="InterPro" id="IPR038610">
    <property type="entry name" value="FliK-like_C_sf"/>
</dbReference>
<feature type="region of interest" description="Disordered" evidence="4">
    <location>
        <begin position="96"/>
        <end position="116"/>
    </location>
</feature>
<dbReference type="CDD" id="cd17470">
    <property type="entry name" value="T3SS_Flik_C"/>
    <property type="match status" value="1"/>
</dbReference>
<dbReference type="KEGG" id="ccah:DWG20_10220"/>
<dbReference type="GO" id="GO:0044780">
    <property type="term" value="P:bacterial-type flagellum assembly"/>
    <property type="evidence" value="ECO:0007669"/>
    <property type="project" value="InterPro"/>
</dbReference>
<keyword evidence="6" id="KW-0282">Flagellum</keyword>
<sequence length="313" mass="31421">MSLTVTATSALPKGLAANAAAGEAAALPQDAMLFASLLGAEIGQLGGKAQAKATPSADGDGEAKTAGDDAKTAAPTVDPAAALAYFQVLPQPVQPQGTGLGLTPRGAGATEGLPGASTDASVESGFLLSALAGKKGGQQKLPADTESPAAFAPQWPATSALAGPHAAARTERAPHVVTLPVPLSDSAWGRAMGEQLIGLVNLKAETAHIQVNPPQLGPIEVSLKIDSNNLAQLQFIAANPIARDAVENSLPRLSQMLAESGIQLGDAQVSSGQGQSQQSFAQQQGRRDGGGVQDEPDALTAIRAARGVLSIFA</sequence>
<comment type="similarity">
    <text evidence="2">Belongs to the FliK family.</text>
</comment>
<feature type="compositionally biased region" description="Low complexity" evidence="4">
    <location>
        <begin position="266"/>
        <end position="284"/>
    </location>
</feature>
<dbReference type="AlphaFoldDB" id="A0A345Y782"/>
<dbReference type="RefSeq" id="WP_115433714.1">
    <property type="nucleotide sequence ID" value="NZ_CP031337.1"/>
</dbReference>
<dbReference type="EMBL" id="CP031337">
    <property type="protein sequence ID" value="AXK39784.1"/>
    <property type="molecule type" value="Genomic_DNA"/>
</dbReference>
<evidence type="ECO:0000259" key="5">
    <source>
        <dbReference type="Pfam" id="PF02120"/>
    </source>
</evidence>
<dbReference type="Gene3D" id="3.30.750.140">
    <property type="match status" value="1"/>
</dbReference>
<dbReference type="Proteomes" id="UP000254537">
    <property type="component" value="Chromosome"/>
</dbReference>
<reference evidence="6 7" key="1">
    <citation type="submission" date="2018-07" db="EMBL/GenBank/DDBJ databases">
        <title>Crenobacter cavernae sp. nov., isolated from a karst cave.</title>
        <authorList>
            <person name="Zhu H."/>
        </authorList>
    </citation>
    <scope>NUCLEOTIDE SEQUENCE [LARGE SCALE GENOMIC DNA]</scope>
    <source>
        <strain evidence="6 7">K1W11S-77</strain>
    </source>
</reference>
<feature type="region of interest" description="Disordered" evidence="4">
    <location>
        <begin position="266"/>
        <end position="295"/>
    </location>
</feature>
<evidence type="ECO:0000256" key="2">
    <source>
        <dbReference type="ARBA" id="ARBA00009149"/>
    </source>
</evidence>
<evidence type="ECO:0000256" key="1">
    <source>
        <dbReference type="ARBA" id="ARBA00003944"/>
    </source>
</evidence>
<evidence type="ECO:0000313" key="6">
    <source>
        <dbReference type="EMBL" id="AXK39784.1"/>
    </source>
</evidence>
<dbReference type="PRINTS" id="PR01007">
    <property type="entry name" value="FLGHOOKFLIK"/>
</dbReference>
<keyword evidence="6" id="KW-0966">Cell projection</keyword>
<feature type="region of interest" description="Disordered" evidence="4">
    <location>
        <begin position="51"/>
        <end position="73"/>
    </location>
</feature>
<feature type="domain" description="Flagellar hook-length control protein-like C-terminal" evidence="5">
    <location>
        <begin position="199"/>
        <end position="278"/>
    </location>
</feature>
<dbReference type="Pfam" id="PF02120">
    <property type="entry name" value="Flg_hook"/>
    <property type="match status" value="1"/>
</dbReference>
<proteinExistence type="inferred from homology"/>
<name>A0A345Y782_9NEIS</name>
<dbReference type="PANTHER" id="PTHR37533:SF2">
    <property type="entry name" value="FLAGELLAR HOOK-LENGTH CONTROL PROTEIN"/>
    <property type="match status" value="1"/>
</dbReference>
<protein>
    <submittedName>
        <fullName evidence="6">Flagellar hook-length control protein FliK</fullName>
    </submittedName>
</protein>
<keyword evidence="3" id="KW-1005">Bacterial flagellum biogenesis</keyword>
<accession>A0A345Y782</accession>
<comment type="function">
    <text evidence="1">Controls the length of the flagellar hook.</text>
</comment>